<name>A0A409Y8R4_9AGAR</name>
<keyword evidence="3" id="KW-1185">Reference proteome</keyword>
<proteinExistence type="predicted"/>
<dbReference type="EMBL" id="NHYE01001060">
    <property type="protein sequence ID" value="PPQ99466.1"/>
    <property type="molecule type" value="Genomic_DNA"/>
</dbReference>
<evidence type="ECO:0000313" key="2">
    <source>
        <dbReference type="EMBL" id="PPQ99466.1"/>
    </source>
</evidence>
<gene>
    <name evidence="2" type="ORF">CVT26_014283</name>
</gene>
<dbReference type="OrthoDB" id="2798851at2759"/>
<organism evidence="2 3">
    <name type="scientific">Gymnopilus dilepis</name>
    <dbReference type="NCBI Taxonomy" id="231916"/>
    <lineage>
        <taxon>Eukaryota</taxon>
        <taxon>Fungi</taxon>
        <taxon>Dikarya</taxon>
        <taxon>Basidiomycota</taxon>
        <taxon>Agaricomycotina</taxon>
        <taxon>Agaricomycetes</taxon>
        <taxon>Agaricomycetidae</taxon>
        <taxon>Agaricales</taxon>
        <taxon>Agaricineae</taxon>
        <taxon>Hymenogastraceae</taxon>
        <taxon>Gymnopilus</taxon>
    </lineage>
</organism>
<accession>A0A409Y8R4</accession>
<dbReference type="AlphaFoldDB" id="A0A409Y8R4"/>
<protein>
    <submittedName>
        <fullName evidence="2">Uncharacterized protein</fullName>
    </submittedName>
</protein>
<dbReference type="InParanoid" id="A0A409Y8R4"/>
<dbReference type="Proteomes" id="UP000284706">
    <property type="component" value="Unassembled WGS sequence"/>
</dbReference>
<evidence type="ECO:0000256" key="1">
    <source>
        <dbReference type="SAM" id="MobiDB-lite"/>
    </source>
</evidence>
<feature type="compositionally biased region" description="Polar residues" evidence="1">
    <location>
        <begin position="23"/>
        <end position="35"/>
    </location>
</feature>
<reference evidence="2 3" key="1">
    <citation type="journal article" date="2018" name="Evol. Lett.">
        <title>Horizontal gene cluster transfer increased hallucinogenic mushroom diversity.</title>
        <authorList>
            <person name="Reynolds H.T."/>
            <person name="Vijayakumar V."/>
            <person name="Gluck-Thaler E."/>
            <person name="Korotkin H.B."/>
            <person name="Matheny P.B."/>
            <person name="Slot J.C."/>
        </authorList>
    </citation>
    <scope>NUCLEOTIDE SEQUENCE [LARGE SCALE GENOMIC DNA]</scope>
    <source>
        <strain evidence="2 3">SRW20</strain>
    </source>
</reference>
<comment type="caution">
    <text evidence="2">The sequence shown here is derived from an EMBL/GenBank/DDBJ whole genome shotgun (WGS) entry which is preliminary data.</text>
</comment>
<sequence>MKQPGKADVAKLLTKFAAPHPFTNASNKPINPSSLRNHHPASNQPPPFKPGHHTQPSFDIGKYDGGLEIDNEKRGEKVYGEAAEDLALDSSVTRYFRRSLMPSEY</sequence>
<evidence type="ECO:0000313" key="3">
    <source>
        <dbReference type="Proteomes" id="UP000284706"/>
    </source>
</evidence>
<feature type="region of interest" description="Disordered" evidence="1">
    <location>
        <begin position="17"/>
        <end position="68"/>
    </location>
</feature>